<reference evidence="2" key="1">
    <citation type="submission" date="2016-10" db="EMBL/GenBank/DDBJ databases">
        <authorList>
            <person name="Varghese N."/>
            <person name="Submissions S."/>
        </authorList>
    </citation>
    <scope>NUCLEOTIDE SEQUENCE [LARGE SCALE GENOMIC DNA]</scope>
    <source>
        <strain evidence="2">CGMCC 1.9150</strain>
    </source>
</reference>
<evidence type="ECO:0000313" key="1">
    <source>
        <dbReference type="EMBL" id="SEK80868.1"/>
    </source>
</evidence>
<organism evidence="1 2">
    <name type="scientific">Halomonas daqiaonensis</name>
    <dbReference type="NCBI Taxonomy" id="650850"/>
    <lineage>
        <taxon>Bacteria</taxon>
        <taxon>Pseudomonadati</taxon>
        <taxon>Pseudomonadota</taxon>
        <taxon>Gammaproteobacteria</taxon>
        <taxon>Oceanospirillales</taxon>
        <taxon>Halomonadaceae</taxon>
        <taxon>Halomonas</taxon>
    </lineage>
</organism>
<sequence length="42" mass="4466">MAGRDFWLDDAAGRAAWSNSGGYCGRLAALHQIVDARGSRSV</sequence>
<proteinExistence type="predicted"/>
<protein>
    <submittedName>
        <fullName evidence="1">Uncharacterized protein</fullName>
    </submittedName>
</protein>
<accession>A0A1H7K213</accession>
<dbReference type="AlphaFoldDB" id="A0A1H7K213"/>
<evidence type="ECO:0000313" key="2">
    <source>
        <dbReference type="Proteomes" id="UP000198807"/>
    </source>
</evidence>
<dbReference type="Proteomes" id="UP000198807">
    <property type="component" value="Unassembled WGS sequence"/>
</dbReference>
<name>A0A1H7K213_9GAMM</name>
<keyword evidence="2" id="KW-1185">Reference proteome</keyword>
<dbReference type="EMBL" id="FOBC01000004">
    <property type="protein sequence ID" value="SEK80868.1"/>
    <property type="molecule type" value="Genomic_DNA"/>
</dbReference>
<gene>
    <name evidence="1" type="ORF">SAMN04488129_104202</name>
</gene>
<dbReference type="STRING" id="650850.SAMN04488129_104202"/>